<feature type="region of interest" description="Disordered" evidence="9">
    <location>
        <begin position="264"/>
        <end position="284"/>
    </location>
</feature>
<evidence type="ECO:0000313" key="10">
    <source>
        <dbReference type="EMBL" id="KAK6509495.1"/>
    </source>
</evidence>
<name>A0AAV9WJE2_9PEZI</name>
<evidence type="ECO:0000256" key="7">
    <source>
        <dbReference type="ARBA" id="ARBA00023274"/>
    </source>
</evidence>
<feature type="compositionally biased region" description="Basic and acidic residues" evidence="9">
    <location>
        <begin position="264"/>
        <end position="277"/>
    </location>
</feature>
<dbReference type="PANTHER" id="PTHR28184:SF1">
    <property type="entry name" value="LARGE RIBOSOMAL SUBUNIT PROTEIN ML67"/>
    <property type="match status" value="1"/>
</dbReference>
<dbReference type="GO" id="GO:0000150">
    <property type="term" value="F:DNA strand exchange activity"/>
    <property type="evidence" value="ECO:0007669"/>
    <property type="project" value="InterPro"/>
</dbReference>
<keyword evidence="3" id="KW-0689">Ribosomal protein</keyword>
<evidence type="ECO:0000256" key="5">
    <source>
        <dbReference type="ARBA" id="ARBA00023128"/>
    </source>
</evidence>
<dbReference type="GO" id="GO:0005739">
    <property type="term" value="C:mitochondrion"/>
    <property type="evidence" value="ECO:0007669"/>
    <property type="project" value="UniProtKB-SubCell"/>
</dbReference>
<dbReference type="Pfam" id="PF12829">
    <property type="entry name" value="Mhr1"/>
    <property type="match status" value="1"/>
</dbReference>
<evidence type="ECO:0000256" key="4">
    <source>
        <dbReference type="ARBA" id="ARBA00023015"/>
    </source>
</evidence>
<keyword evidence="7" id="KW-0687">Ribonucleoprotein</keyword>
<keyword evidence="6" id="KW-0804">Transcription</keyword>
<dbReference type="InterPro" id="IPR024629">
    <property type="entry name" value="Ribosomal_mL67"/>
</dbReference>
<dbReference type="AlphaFoldDB" id="A0AAV9WJE2"/>
<comment type="subcellular location">
    <subcellularLocation>
        <location evidence="1">Mitochondrion</location>
    </subcellularLocation>
</comment>
<feature type="compositionally biased region" description="Basic and acidic residues" evidence="9">
    <location>
        <begin position="36"/>
        <end position="54"/>
    </location>
</feature>
<dbReference type="GO" id="GO:1990904">
    <property type="term" value="C:ribonucleoprotein complex"/>
    <property type="evidence" value="ECO:0007669"/>
    <property type="project" value="UniProtKB-KW"/>
</dbReference>
<evidence type="ECO:0000256" key="6">
    <source>
        <dbReference type="ARBA" id="ARBA00023163"/>
    </source>
</evidence>
<sequence>MRAPTALWARFVPLPKVITAESLVLTFPEKRKRKSKEPTRVRREKVPQDDVGDMSREANPLGSHIYFYTHITSKRVIYSLYQSLYNNKAMKQITFMGKKSVPEALRKDHWTPFLTVSFTNPSTGLKAYQHLRELRKLHETQWDVELKSKKMKERSKILQDQRGNSIADLAAICKRDVKEGEKVRVRWINIYDAEYAEEWPGCVVHDVETQKGLRFHARRMGRFVADGTAAAGVPQVAAAEEVPRVEEGVKAEAQIEAPKVESIPEIKPEAVSEEPKKSPFAFWR</sequence>
<dbReference type="GO" id="GO:0003735">
    <property type="term" value="F:structural constituent of ribosome"/>
    <property type="evidence" value="ECO:0007669"/>
    <property type="project" value="TreeGrafter"/>
</dbReference>
<comment type="similarity">
    <text evidence="2">Belongs to the mitochondrion-specific ribosomal protein mL67 family.</text>
</comment>
<dbReference type="GO" id="GO:0005840">
    <property type="term" value="C:ribosome"/>
    <property type="evidence" value="ECO:0007669"/>
    <property type="project" value="UniProtKB-KW"/>
</dbReference>
<gene>
    <name evidence="10" type="ORF">TWF481_004238</name>
</gene>
<evidence type="ECO:0000256" key="1">
    <source>
        <dbReference type="ARBA" id="ARBA00004173"/>
    </source>
</evidence>
<dbReference type="PANTHER" id="PTHR28184">
    <property type="entry name" value="MITOCHONDRIAL HOMOLOGOUS RECOMBINATION PROTEIN 1"/>
    <property type="match status" value="1"/>
</dbReference>
<comment type="caution">
    <text evidence="10">The sequence shown here is derived from an EMBL/GenBank/DDBJ whole genome shotgun (WGS) entry which is preliminary data.</text>
</comment>
<evidence type="ECO:0000313" key="11">
    <source>
        <dbReference type="Proteomes" id="UP001370758"/>
    </source>
</evidence>
<evidence type="ECO:0000256" key="2">
    <source>
        <dbReference type="ARBA" id="ARBA00010741"/>
    </source>
</evidence>
<keyword evidence="4" id="KW-0805">Transcription regulation</keyword>
<protein>
    <recommendedName>
        <fullName evidence="8">Large ribosomal subunit protein mL67</fullName>
    </recommendedName>
</protein>
<organism evidence="10 11">
    <name type="scientific">Arthrobotrys musiformis</name>
    <dbReference type="NCBI Taxonomy" id="47236"/>
    <lineage>
        <taxon>Eukaryota</taxon>
        <taxon>Fungi</taxon>
        <taxon>Dikarya</taxon>
        <taxon>Ascomycota</taxon>
        <taxon>Pezizomycotina</taxon>
        <taxon>Orbiliomycetes</taxon>
        <taxon>Orbiliales</taxon>
        <taxon>Orbiliaceae</taxon>
        <taxon>Arthrobotrys</taxon>
    </lineage>
</organism>
<proteinExistence type="inferred from homology"/>
<feature type="region of interest" description="Disordered" evidence="9">
    <location>
        <begin position="31"/>
        <end position="54"/>
    </location>
</feature>
<evidence type="ECO:0000256" key="9">
    <source>
        <dbReference type="SAM" id="MobiDB-lite"/>
    </source>
</evidence>
<evidence type="ECO:0000256" key="3">
    <source>
        <dbReference type="ARBA" id="ARBA00022980"/>
    </source>
</evidence>
<reference evidence="10 11" key="1">
    <citation type="submission" date="2023-08" db="EMBL/GenBank/DDBJ databases">
        <authorList>
            <person name="Palmer J.M."/>
        </authorList>
    </citation>
    <scope>NUCLEOTIDE SEQUENCE [LARGE SCALE GENOMIC DNA]</scope>
    <source>
        <strain evidence="10 11">TWF481</strain>
    </source>
</reference>
<keyword evidence="11" id="KW-1185">Reference proteome</keyword>
<evidence type="ECO:0000256" key="8">
    <source>
        <dbReference type="ARBA" id="ARBA00035185"/>
    </source>
</evidence>
<accession>A0AAV9WJE2</accession>
<dbReference type="Proteomes" id="UP001370758">
    <property type="component" value="Unassembled WGS sequence"/>
</dbReference>
<dbReference type="GO" id="GO:0003697">
    <property type="term" value="F:single-stranded DNA binding"/>
    <property type="evidence" value="ECO:0007669"/>
    <property type="project" value="InterPro"/>
</dbReference>
<dbReference type="EMBL" id="JAVHJL010000002">
    <property type="protein sequence ID" value="KAK6509495.1"/>
    <property type="molecule type" value="Genomic_DNA"/>
</dbReference>
<keyword evidence="5" id="KW-0496">Mitochondrion</keyword>